<keyword evidence="9" id="KW-0067">ATP-binding</keyword>
<dbReference type="SUPFAM" id="SSF48452">
    <property type="entry name" value="TPR-like"/>
    <property type="match status" value="1"/>
</dbReference>
<dbReference type="PRINTS" id="PR00344">
    <property type="entry name" value="BCTRLSENSOR"/>
</dbReference>
<gene>
    <name evidence="9" type="ordered locus">Emtol_3263</name>
</gene>
<dbReference type="InterPro" id="IPR019734">
    <property type="entry name" value="TPR_rpt"/>
</dbReference>
<dbReference type="InterPro" id="IPR036890">
    <property type="entry name" value="HATPase_C_sf"/>
</dbReference>
<protein>
    <recommendedName>
        <fullName evidence="2">histidine kinase</fullName>
        <ecNumber evidence="2">2.7.13.3</ecNumber>
    </recommendedName>
</protein>
<keyword evidence="7" id="KW-0732">Signal</keyword>
<comment type="catalytic activity">
    <reaction evidence="1">
        <text>ATP + protein L-histidine = ADP + protein N-phospho-L-histidine.</text>
        <dbReference type="EC" id="2.7.13.3"/>
    </reaction>
</comment>
<evidence type="ECO:0000256" key="2">
    <source>
        <dbReference type="ARBA" id="ARBA00012438"/>
    </source>
</evidence>
<evidence type="ECO:0000313" key="9">
    <source>
        <dbReference type="EMBL" id="AFK04392.1"/>
    </source>
</evidence>
<dbReference type="RefSeq" id="WP_015030086.1">
    <property type="nucleotide sequence ID" value="NC_018748.1"/>
</dbReference>
<name>A0ABN4ASB2_EMTOG</name>
<keyword evidence="6" id="KW-0812">Transmembrane</keyword>
<keyword evidence="6" id="KW-1133">Transmembrane helix</keyword>
<dbReference type="Gene3D" id="1.25.40.10">
    <property type="entry name" value="Tetratricopeptide repeat domain"/>
    <property type="match status" value="3"/>
</dbReference>
<sequence>MKKYICLFLFLFTTNVLTAQVQGNYLIDSLKRELNKDIHDTTKVLILHKLTSNYTFENPIQALRYGREAWYLADSIRFEKGKVFVAISSGFIMATTSDYTEALSKLSEAVNICERKKMMKELISVYLNLSLLYTTRKQSSNALEYLTKAKQVEAKTKVKDVIIPLNLAEGYIYKDLGKSQMALNSFQNALKDVSPRKEAPQLPNINFYIGDTYWDMNQQDSAIKYYHKTLTYKETYMDAQAYYGLAKAFNAKKNIDSSIFYAKKALYFPEKSFLFNTTVAASLLLANIYEKQNNLNQALFYHKLAMEQKDSLFHQEEVREIERLNYEKKERELITQRRIMAHKSDLEDAIKIYGLSGLLFFLIIFFVILYRNYKIKHKANESLQEQKEEIHTQRVKAEKALEDLKATQAQLIQSEKLASLGELTAGIAHEIQNPLNFVNNFSELSIDLVKELKEEVENCPVNAENELIISQENKNYIDEILSDLTQNQEKINQHGKRASSIVRGMLQHSRTSSGEKEWLDINTLADEYLRLSYHGLRAKDKNFNADFSTDFAEDLPKISVIPQDIGRVLLNLFNNAFYAVNQRAVETGHALSLQSSKYKPMVIVTTKKKGNFIEIGVRDNGTGMSDTTLAKIFQPFFTTKPTGEGTGLGLSLSYDIITKGHGGMIEVESVEGEGTTFTVKLPV</sequence>
<evidence type="ECO:0000256" key="5">
    <source>
        <dbReference type="SAM" id="Coils"/>
    </source>
</evidence>
<dbReference type="PROSITE" id="PS50109">
    <property type="entry name" value="HIS_KIN"/>
    <property type="match status" value="1"/>
</dbReference>
<dbReference type="InterPro" id="IPR003661">
    <property type="entry name" value="HisK_dim/P_dom"/>
</dbReference>
<keyword evidence="6" id="KW-0472">Membrane</keyword>
<dbReference type="PANTHER" id="PTHR43065:SF42">
    <property type="entry name" value="TWO-COMPONENT SENSOR PPRA"/>
    <property type="match status" value="1"/>
</dbReference>
<evidence type="ECO:0000256" key="1">
    <source>
        <dbReference type="ARBA" id="ARBA00000085"/>
    </source>
</evidence>
<dbReference type="InterPro" id="IPR004358">
    <property type="entry name" value="Sig_transdc_His_kin-like_C"/>
</dbReference>
<dbReference type="PROSITE" id="PS50005">
    <property type="entry name" value="TPR"/>
    <property type="match status" value="1"/>
</dbReference>
<dbReference type="EMBL" id="CP002961">
    <property type="protein sequence ID" value="AFK04392.1"/>
    <property type="molecule type" value="Genomic_DNA"/>
</dbReference>
<dbReference type="InterPro" id="IPR011990">
    <property type="entry name" value="TPR-like_helical_dom_sf"/>
</dbReference>
<keyword evidence="5" id="KW-0175">Coiled coil</keyword>
<evidence type="ECO:0000256" key="4">
    <source>
        <dbReference type="PROSITE-ProRule" id="PRU00339"/>
    </source>
</evidence>
<dbReference type="InterPro" id="IPR005467">
    <property type="entry name" value="His_kinase_dom"/>
</dbReference>
<organism evidence="9 10">
    <name type="scientific">Emticicia oligotrophica (strain DSM 17448 / CIP 109782 / MTCC 6937 / GPTSA100-15)</name>
    <dbReference type="NCBI Taxonomy" id="929562"/>
    <lineage>
        <taxon>Bacteria</taxon>
        <taxon>Pseudomonadati</taxon>
        <taxon>Bacteroidota</taxon>
        <taxon>Cytophagia</taxon>
        <taxon>Cytophagales</taxon>
        <taxon>Leadbetterellaceae</taxon>
        <taxon>Emticicia</taxon>
    </lineage>
</organism>
<accession>A0ABN4ASB2</accession>
<feature type="domain" description="Histidine kinase" evidence="8">
    <location>
        <begin position="426"/>
        <end position="683"/>
    </location>
</feature>
<dbReference type="GO" id="GO:0005524">
    <property type="term" value="F:ATP binding"/>
    <property type="evidence" value="ECO:0007669"/>
    <property type="project" value="UniProtKB-KW"/>
</dbReference>
<evidence type="ECO:0000256" key="7">
    <source>
        <dbReference type="SAM" id="SignalP"/>
    </source>
</evidence>
<evidence type="ECO:0000259" key="8">
    <source>
        <dbReference type="PROSITE" id="PS50109"/>
    </source>
</evidence>
<dbReference type="CDD" id="cd00082">
    <property type="entry name" value="HisKA"/>
    <property type="match status" value="1"/>
</dbReference>
<dbReference type="SUPFAM" id="SSF55874">
    <property type="entry name" value="ATPase domain of HSP90 chaperone/DNA topoisomerase II/histidine kinase"/>
    <property type="match status" value="1"/>
</dbReference>
<dbReference type="EC" id="2.7.13.3" evidence="2"/>
<feature type="chain" id="PRO_5045589939" description="histidine kinase" evidence="7">
    <location>
        <begin position="20"/>
        <end position="683"/>
    </location>
</feature>
<dbReference type="SMART" id="SM00388">
    <property type="entry name" value="HisKA"/>
    <property type="match status" value="1"/>
</dbReference>
<feature type="coiled-coil region" evidence="5">
    <location>
        <begin position="380"/>
        <end position="417"/>
    </location>
</feature>
<feature type="repeat" description="TPR" evidence="4">
    <location>
        <begin position="203"/>
        <end position="236"/>
    </location>
</feature>
<dbReference type="SMART" id="SM00387">
    <property type="entry name" value="HATPase_c"/>
    <property type="match status" value="1"/>
</dbReference>
<dbReference type="SUPFAM" id="SSF47384">
    <property type="entry name" value="Homodimeric domain of signal transducing histidine kinase"/>
    <property type="match status" value="1"/>
</dbReference>
<dbReference type="Pfam" id="PF13181">
    <property type="entry name" value="TPR_8"/>
    <property type="match status" value="1"/>
</dbReference>
<reference evidence="9 10" key="1">
    <citation type="submission" date="2011-07" db="EMBL/GenBank/DDBJ databases">
        <title>The complete genome of chromosome of Emticicia oligotrophica DSM 17448.</title>
        <authorList>
            <consortium name="US DOE Joint Genome Institute (JGI-PGF)"/>
            <person name="Lucas S."/>
            <person name="Han J."/>
            <person name="Lapidus A."/>
            <person name="Bruce D."/>
            <person name="Goodwin L."/>
            <person name="Pitluck S."/>
            <person name="Peters L."/>
            <person name="Kyrpides N."/>
            <person name="Mavromatis K."/>
            <person name="Ivanova N."/>
            <person name="Ovchinnikova G."/>
            <person name="Teshima H."/>
            <person name="Detter J.C."/>
            <person name="Tapia R."/>
            <person name="Han C."/>
            <person name="Land M."/>
            <person name="Hauser L."/>
            <person name="Markowitz V."/>
            <person name="Cheng J.-F."/>
            <person name="Hugenholtz P."/>
            <person name="Woyke T."/>
            <person name="Wu D."/>
            <person name="Tindall B."/>
            <person name="Pomrenke H."/>
            <person name="Brambilla E."/>
            <person name="Klenk H.-P."/>
            <person name="Eisen J.A."/>
        </authorList>
    </citation>
    <scope>NUCLEOTIDE SEQUENCE [LARGE SCALE GENOMIC DNA]</scope>
    <source>
        <strain evidence="9 10">DSM 17448</strain>
    </source>
</reference>
<dbReference type="Pfam" id="PF02518">
    <property type="entry name" value="HATPase_c"/>
    <property type="match status" value="1"/>
</dbReference>
<dbReference type="Gene3D" id="3.30.565.10">
    <property type="entry name" value="Histidine kinase-like ATPase, C-terminal domain"/>
    <property type="match status" value="1"/>
</dbReference>
<feature type="signal peptide" evidence="7">
    <location>
        <begin position="1"/>
        <end position="19"/>
    </location>
</feature>
<keyword evidence="4" id="KW-0802">TPR repeat</keyword>
<evidence type="ECO:0000313" key="10">
    <source>
        <dbReference type="Proteomes" id="UP000002875"/>
    </source>
</evidence>
<dbReference type="InterPro" id="IPR036097">
    <property type="entry name" value="HisK_dim/P_sf"/>
</dbReference>
<dbReference type="Proteomes" id="UP000002875">
    <property type="component" value="Chromosome"/>
</dbReference>
<evidence type="ECO:0000256" key="6">
    <source>
        <dbReference type="SAM" id="Phobius"/>
    </source>
</evidence>
<dbReference type="SMART" id="SM00028">
    <property type="entry name" value="TPR"/>
    <property type="match status" value="5"/>
</dbReference>
<evidence type="ECO:0000256" key="3">
    <source>
        <dbReference type="ARBA" id="ARBA00022553"/>
    </source>
</evidence>
<proteinExistence type="predicted"/>
<keyword evidence="9" id="KW-0547">Nucleotide-binding</keyword>
<dbReference type="PANTHER" id="PTHR43065">
    <property type="entry name" value="SENSOR HISTIDINE KINASE"/>
    <property type="match status" value="1"/>
</dbReference>
<dbReference type="Gene3D" id="1.10.287.130">
    <property type="match status" value="1"/>
</dbReference>
<feature type="transmembrane region" description="Helical" evidence="6">
    <location>
        <begin position="352"/>
        <end position="370"/>
    </location>
</feature>
<dbReference type="InterPro" id="IPR003594">
    <property type="entry name" value="HATPase_dom"/>
</dbReference>
<keyword evidence="3" id="KW-0597">Phosphoprotein</keyword>
<keyword evidence="10" id="KW-1185">Reference proteome</keyword>